<dbReference type="Pfam" id="PF08592">
    <property type="entry name" value="Anthrone_oxy"/>
    <property type="match status" value="1"/>
</dbReference>
<feature type="transmembrane region" description="Helical" evidence="1">
    <location>
        <begin position="85"/>
        <end position="104"/>
    </location>
</feature>
<protein>
    <recommendedName>
        <fullName evidence="4">DUF1772 domain-containing protein</fullName>
    </recommendedName>
</protein>
<evidence type="ECO:0000313" key="3">
    <source>
        <dbReference type="Proteomes" id="UP000181956"/>
    </source>
</evidence>
<dbReference type="STRING" id="412690.SAMN04489834_1420"/>
<dbReference type="Proteomes" id="UP000181956">
    <property type="component" value="Chromosome I"/>
</dbReference>
<feature type="transmembrane region" description="Helical" evidence="1">
    <location>
        <begin position="53"/>
        <end position="73"/>
    </location>
</feature>
<name>A0A1H1RXG6_9MICO</name>
<gene>
    <name evidence="2" type="ORF">SAMN04489834_1420</name>
</gene>
<dbReference type="OrthoDB" id="4412667at2"/>
<dbReference type="InterPro" id="IPR013901">
    <property type="entry name" value="Anthrone_oxy"/>
</dbReference>
<evidence type="ECO:0000313" key="2">
    <source>
        <dbReference type="EMBL" id="SDS40442.1"/>
    </source>
</evidence>
<keyword evidence="1" id="KW-1133">Transmembrane helix</keyword>
<evidence type="ECO:0008006" key="4">
    <source>
        <dbReference type="Google" id="ProtNLM"/>
    </source>
</evidence>
<keyword evidence="3" id="KW-1185">Reference proteome</keyword>
<feature type="transmembrane region" description="Helical" evidence="1">
    <location>
        <begin position="130"/>
        <end position="149"/>
    </location>
</feature>
<accession>A0A1H1RXG6</accession>
<dbReference type="EMBL" id="LT629742">
    <property type="protein sequence ID" value="SDS40442.1"/>
    <property type="molecule type" value="Genomic_DNA"/>
</dbReference>
<keyword evidence="1" id="KW-0812">Transmembrane</keyword>
<dbReference type="AlphaFoldDB" id="A0A1H1RXG6"/>
<evidence type="ECO:0000256" key="1">
    <source>
        <dbReference type="SAM" id="Phobius"/>
    </source>
</evidence>
<keyword evidence="1" id="KW-0472">Membrane</keyword>
<sequence length="152" mass="16372">MISIVIPAIGLVLAGILAGEEFIVRWGVQPALSRLSDRAHLEARIALVKRLKVVVPAIMVPTALLAVATLVVAGPEGLAWRWAGMAALVAFLLFSFLGTVPINIKVNDWALGAPPADWKTVVRRWEAIDVYRSTAAVLAFVCFTVAFALQSR</sequence>
<organism evidence="2 3">
    <name type="scientific">Microterricola viridarii</name>
    <dbReference type="NCBI Taxonomy" id="412690"/>
    <lineage>
        <taxon>Bacteria</taxon>
        <taxon>Bacillati</taxon>
        <taxon>Actinomycetota</taxon>
        <taxon>Actinomycetes</taxon>
        <taxon>Micrococcales</taxon>
        <taxon>Microbacteriaceae</taxon>
        <taxon>Microterricola</taxon>
    </lineage>
</organism>
<proteinExistence type="predicted"/>
<dbReference type="RefSeq" id="WP_083363416.1">
    <property type="nucleotide sequence ID" value="NZ_LT629742.1"/>
</dbReference>
<reference evidence="3" key="1">
    <citation type="submission" date="2016-10" db="EMBL/GenBank/DDBJ databases">
        <authorList>
            <person name="Varghese N."/>
            <person name="Submissions S."/>
        </authorList>
    </citation>
    <scope>NUCLEOTIDE SEQUENCE [LARGE SCALE GENOMIC DNA]</scope>
    <source>
        <strain evidence="3">DSM 21772</strain>
    </source>
</reference>